<dbReference type="Proteomes" id="UP001642502">
    <property type="component" value="Unassembled WGS sequence"/>
</dbReference>
<organism evidence="5 6">
    <name type="scientific">Sporothrix epigloea</name>
    <dbReference type="NCBI Taxonomy" id="1892477"/>
    <lineage>
        <taxon>Eukaryota</taxon>
        <taxon>Fungi</taxon>
        <taxon>Dikarya</taxon>
        <taxon>Ascomycota</taxon>
        <taxon>Pezizomycotina</taxon>
        <taxon>Sordariomycetes</taxon>
        <taxon>Sordariomycetidae</taxon>
        <taxon>Ophiostomatales</taxon>
        <taxon>Ophiostomataceae</taxon>
        <taxon>Sporothrix</taxon>
    </lineage>
</organism>
<comment type="similarity">
    <text evidence="1 4">Belongs to the triosephosphate isomerase family.</text>
</comment>
<dbReference type="PANTHER" id="PTHR21139:SF2">
    <property type="entry name" value="TRIOSEPHOSPHATE ISOMERASE"/>
    <property type="match status" value="1"/>
</dbReference>
<keyword evidence="6" id="KW-1185">Reference proteome</keyword>
<keyword evidence="4" id="KW-0324">Glycolysis</keyword>
<dbReference type="Pfam" id="PF00121">
    <property type="entry name" value="TIM"/>
    <property type="match status" value="1"/>
</dbReference>
<dbReference type="PROSITE" id="PS51440">
    <property type="entry name" value="TIM_2"/>
    <property type="match status" value="1"/>
</dbReference>
<dbReference type="CDD" id="cd00311">
    <property type="entry name" value="TIM"/>
    <property type="match status" value="1"/>
</dbReference>
<keyword evidence="3 4" id="KW-0413">Isomerase</keyword>
<evidence type="ECO:0000313" key="5">
    <source>
        <dbReference type="EMBL" id="CAK7263681.1"/>
    </source>
</evidence>
<comment type="subunit">
    <text evidence="2">Homodimer.</text>
</comment>
<dbReference type="Gene3D" id="3.20.20.70">
    <property type="entry name" value="Aldolase class I"/>
    <property type="match status" value="1"/>
</dbReference>
<evidence type="ECO:0000256" key="2">
    <source>
        <dbReference type="ARBA" id="ARBA00011738"/>
    </source>
</evidence>
<dbReference type="InterPro" id="IPR013785">
    <property type="entry name" value="Aldolase_TIM"/>
</dbReference>
<comment type="catalytic activity">
    <reaction evidence="4">
        <text>D-glyceraldehyde 3-phosphate = dihydroxyacetone phosphate</text>
        <dbReference type="Rhea" id="RHEA:18585"/>
        <dbReference type="ChEBI" id="CHEBI:57642"/>
        <dbReference type="ChEBI" id="CHEBI:59776"/>
        <dbReference type="EC" id="5.3.1.1"/>
    </reaction>
</comment>
<dbReference type="EC" id="5.3.1.1" evidence="4"/>
<dbReference type="InterPro" id="IPR035990">
    <property type="entry name" value="TIM_sf"/>
</dbReference>
<comment type="pathway">
    <text evidence="4">Carbohydrate biosynthesis; gluconeogenesis.</text>
</comment>
<sequence>MATYPHTRRPIIGVTTKMYFSLAHTRSYIGQVLAILAEQRSILDRIDVFVCPDTLALPSVVSQAKTPGLPVLIGAQDCAADDSGAFTGFVSPAVLAECGARLVEVGHTERRRLLGETDTTTALKAAAAVRNGLIPIVCVGESEPPAGVSTEAELGASAEAAIATVSKQISTVLDALPDDAEVVLAYEPVWAIGAAQPASAAYVRAVVSGMRDRCAAIQRRGAARTRIIYGGGAGPGMFAQLEGTVDGLFLGRTGHDPEQFVKTAQEVADFC</sequence>
<comment type="pathway">
    <text evidence="4">Carbohydrate degradation; glycolysis; D-glyceraldehyde 3-phosphate from glycerone phosphate: step 1/1.</text>
</comment>
<reference evidence="5 6" key="1">
    <citation type="submission" date="2024-01" db="EMBL/GenBank/DDBJ databases">
        <authorList>
            <person name="Allen C."/>
            <person name="Tagirdzhanova G."/>
        </authorList>
    </citation>
    <scope>NUCLEOTIDE SEQUENCE [LARGE SCALE GENOMIC DNA]</scope>
    <source>
        <strain evidence="5 6">CBS 119000</strain>
    </source>
</reference>
<dbReference type="EMBL" id="CAWUON010000004">
    <property type="protein sequence ID" value="CAK7263681.1"/>
    <property type="molecule type" value="Genomic_DNA"/>
</dbReference>
<evidence type="ECO:0000313" key="6">
    <source>
        <dbReference type="Proteomes" id="UP001642502"/>
    </source>
</evidence>
<evidence type="ECO:0000256" key="1">
    <source>
        <dbReference type="ARBA" id="ARBA00007422"/>
    </source>
</evidence>
<evidence type="ECO:0000256" key="4">
    <source>
        <dbReference type="RuleBase" id="RU363013"/>
    </source>
</evidence>
<name>A0ABP0D7R8_9PEZI</name>
<keyword evidence="4" id="KW-0312">Gluconeogenesis</keyword>
<protein>
    <recommendedName>
        <fullName evidence="4">Triosephosphate isomerase</fullName>
        <ecNumber evidence="4">5.3.1.1</ecNumber>
    </recommendedName>
</protein>
<comment type="caution">
    <text evidence="5">The sequence shown here is derived from an EMBL/GenBank/DDBJ whole genome shotgun (WGS) entry which is preliminary data.</text>
</comment>
<accession>A0ABP0D7R8</accession>
<gene>
    <name evidence="5" type="ORF">SEPCBS119000_000606</name>
</gene>
<proteinExistence type="inferred from homology"/>
<dbReference type="InterPro" id="IPR000652">
    <property type="entry name" value="Triosephosphate_isomerase"/>
</dbReference>
<evidence type="ECO:0000256" key="3">
    <source>
        <dbReference type="ARBA" id="ARBA00023235"/>
    </source>
</evidence>
<dbReference type="PANTHER" id="PTHR21139">
    <property type="entry name" value="TRIOSEPHOSPHATE ISOMERASE"/>
    <property type="match status" value="1"/>
</dbReference>
<dbReference type="SUPFAM" id="SSF51351">
    <property type="entry name" value="Triosephosphate isomerase (TIM)"/>
    <property type="match status" value="1"/>
</dbReference>